<comment type="similarity">
    <text evidence="2">Belongs to the ACC deaminase/D-cysteine desulfhydrase family.</text>
</comment>
<evidence type="ECO:0000259" key="4">
    <source>
        <dbReference type="Pfam" id="PF00291"/>
    </source>
</evidence>
<dbReference type="Gene3D" id="3.40.50.1100">
    <property type="match status" value="2"/>
</dbReference>
<keyword evidence="3" id="KW-0663">Pyridoxal phosphate</keyword>
<accession>A0ABQ1F340</accession>
<evidence type="ECO:0000256" key="2">
    <source>
        <dbReference type="ARBA" id="ARBA00008639"/>
    </source>
</evidence>
<dbReference type="EMBL" id="BMHE01000034">
    <property type="protein sequence ID" value="GFZ98531.1"/>
    <property type="molecule type" value="Genomic_DNA"/>
</dbReference>
<organism evidence="5 6">
    <name type="scientific">Paenibacillus marchantiophytorum</name>
    <dbReference type="NCBI Taxonomy" id="1619310"/>
    <lineage>
        <taxon>Bacteria</taxon>
        <taxon>Bacillati</taxon>
        <taxon>Bacillota</taxon>
        <taxon>Bacilli</taxon>
        <taxon>Bacillales</taxon>
        <taxon>Paenibacillaceae</taxon>
        <taxon>Paenibacillus</taxon>
    </lineage>
</organism>
<protein>
    <submittedName>
        <fullName evidence="5">1-aminocyclopropane-1-carboxylate deaminase</fullName>
    </submittedName>
</protein>
<dbReference type="SUPFAM" id="SSF53686">
    <property type="entry name" value="Tryptophan synthase beta subunit-like PLP-dependent enzymes"/>
    <property type="match status" value="1"/>
</dbReference>
<keyword evidence="6" id="KW-1185">Reference proteome</keyword>
<comment type="cofactor">
    <cofactor evidence="1">
        <name>pyridoxal 5'-phosphate</name>
        <dbReference type="ChEBI" id="CHEBI:597326"/>
    </cofactor>
</comment>
<dbReference type="Proteomes" id="UP000615455">
    <property type="component" value="Unassembled WGS sequence"/>
</dbReference>
<dbReference type="PANTHER" id="PTHR43780">
    <property type="entry name" value="1-AMINOCYCLOPROPANE-1-CARBOXYLATE DEAMINASE-RELATED"/>
    <property type="match status" value="1"/>
</dbReference>
<dbReference type="InterPro" id="IPR036052">
    <property type="entry name" value="TrpB-like_PALP_sf"/>
</dbReference>
<evidence type="ECO:0000313" key="5">
    <source>
        <dbReference type="EMBL" id="GFZ98531.1"/>
    </source>
</evidence>
<sequence length="334" mass="35379">MTTEVNNKPRVSLGEWPTPLQEAKQLSELLGGRLLVKREDLSGLGAGGNKARKLEFHLGQALAEGATHLITTGAVQSNHAHLTAAAARKLGLQAHLVLTGSSDASPRSGNLLLDHILEAEITFVEPPEGQSAQAYVTEQMREIARRIAEAGGKAFIIPEGGTDLLGTLGYIEALRELGGQLEQRLGSASRVLVAVAAGTCGTFAGLLAGAKLSAFPFAIDVLGVSISGKTELKIKRTVRLVNEALQASGSLLEVTDDQVWIEDRFIGEGYASKTKEGAEAIRITAQNEGIFLDPVYTGKAMAALLHLGRTGELDEYDAVVFLHTGGLPLLFHYA</sequence>
<evidence type="ECO:0000256" key="1">
    <source>
        <dbReference type="ARBA" id="ARBA00001933"/>
    </source>
</evidence>
<comment type="caution">
    <text evidence="5">The sequence shown here is derived from an EMBL/GenBank/DDBJ whole genome shotgun (WGS) entry which is preliminary data.</text>
</comment>
<dbReference type="Pfam" id="PF00291">
    <property type="entry name" value="PALP"/>
    <property type="match status" value="1"/>
</dbReference>
<proteinExistence type="inferred from homology"/>
<gene>
    <name evidence="5" type="ORF">GCM10008018_50910</name>
</gene>
<dbReference type="InterPro" id="IPR001926">
    <property type="entry name" value="TrpB-like_PALP"/>
</dbReference>
<reference evidence="6" key="1">
    <citation type="journal article" date="2019" name="Int. J. Syst. Evol. Microbiol.">
        <title>The Global Catalogue of Microorganisms (GCM) 10K type strain sequencing project: providing services to taxonomists for standard genome sequencing and annotation.</title>
        <authorList>
            <consortium name="The Broad Institute Genomics Platform"/>
            <consortium name="The Broad Institute Genome Sequencing Center for Infectious Disease"/>
            <person name="Wu L."/>
            <person name="Ma J."/>
        </authorList>
    </citation>
    <scope>NUCLEOTIDE SEQUENCE [LARGE SCALE GENOMIC DNA]</scope>
    <source>
        <strain evidence="6">CGMCC 1.15043</strain>
    </source>
</reference>
<dbReference type="PIRSF" id="PIRSF006278">
    <property type="entry name" value="ACCD_DCysDesulf"/>
    <property type="match status" value="1"/>
</dbReference>
<dbReference type="InterPro" id="IPR027278">
    <property type="entry name" value="ACCD_DCysDesulf"/>
</dbReference>
<evidence type="ECO:0000313" key="6">
    <source>
        <dbReference type="Proteomes" id="UP000615455"/>
    </source>
</evidence>
<dbReference type="PANTHER" id="PTHR43780:SF2">
    <property type="entry name" value="1-AMINOCYCLOPROPANE-1-CARBOXYLATE DEAMINASE-RELATED"/>
    <property type="match status" value="1"/>
</dbReference>
<name>A0ABQ1F340_9BACL</name>
<feature type="domain" description="Tryptophan synthase beta chain-like PALP" evidence="4">
    <location>
        <begin position="11"/>
        <end position="325"/>
    </location>
</feature>
<dbReference type="RefSeq" id="WP_189016612.1">
    <property type="nucleotide sequence ID" value="NZ_BMHE01000034.1"/>
</dbReference>
<evidence type="ECO:0000256" key="3">
    <source>
        <dbReference type="ARBA" id="ARBA00022898"/>
    </source>
</evidence>